<protein>
    <recommendedName>
        <fullName evidence="1">SpoVT-AbrB domain-containing protein</fullName>
    </recommendedName>
</protein>
<dbReference type="InterPro" id="IPR007159">
    <property type="entry name" value="SpoVT-AbrB_dom"/>
</dbReference>
<gene>
    <name evidence="2" type="ORF">A3I53_01170</name>
</gene>
<dbReference type="InterPro" id="IPR037914">
    <property type="entry name" value="SpoVT-AbrB_sf"/>
</dbReference>
<dbReference type="GO" id="GO:0003677">
    <property type="term" value="F:DNA binding"/>
    <property type="evidence" value="ECO:0007669"/>
    <property type="project" value="InterPro"/>
</dbReference>
<proteinExistence type="predicted"/>
<reference evidence="2 3" key="1">
    <citation type="journal article" date="2016" name="Nat. Commun.">
        <title>Thousands of microbial genomes shed light on interconnected biogeochemical processes in an aquifer system.</title>
        <authorList>
            <person name="Anantharaman K."/>
            <person name="Brown C.T."/>
            <person name="Hug L.A."/>
            <person name="Sharon I."/>
            <person name="Castelle C.J."/>
            <person name="Probst A.J."/>
            <person name="Thomas B.C."/>
            <person name="Singh A."/>
            <person name="Wilkins M.J."/>
            <person name="Karaoz U."/>
            <person name="Brodie E.L."/>
            <person name="Williams K.H."/>
            <person name="Hubbard S.S."/>
            <person name="Banfield J.F."/>
        </authorList>
    </citation>
    <scope>NUCLEOTIDE SEQUENCE [LARGE SCALE GENOMIC DNA]</scope>
</reference>
<accession>A0A1F5HRY6</accession>
<dbReference type="EMBL" id="MFBW01000041">
    <property type="protein sequence ID" value="OGE06843.1"/>
    <property type="molecule type" value="Genomic_DNA"/>
</dbReference>
<dbReference type="SMART" id="SM00966">
    <property type="entry name" value="SpoVT_AbrB"/>
    <property type="match status" value="1"/>
</dbReference>
<dbReference type="Proteomes" id="UP000178845">
    <property type="component" value="Unassembled WGS sequence"/>
</dbReference>
<evidence type="ECO:0000313" key="2">
    <source>
        <dbReference type="EMBL" id="OGE06843.1"/>
    </source>
</evidence>
<organism evidence="2 3">
    <name type="scientific">Candidatus Curtissbacteria bacterium RIFCSPLOWO2_02_FULL_40_13b</name>
    <dbReference type="NCBI Taxonomy" id="1797733"/>
    <lineage>
        <taxon>Bacteria</taxon>
        <taxon>Candidatus Curtissiibacteriota</taxon>
    </lineage>
</organism>
<feature type="domain" description="SpoVT-AbrB" evidence="1">
    <location>
        <begin position="13"/>
        <end position="58"/>
    </location>
</feature>
<sequence>MGQANLNFQEAWLKVLGKGMITLPKKWREDMGVVSGDVIKAKKEGAKVVIEARQSRAVPYRVYSDSEIDEFIRQDRLPKRLAKKVKDNLISLSSQ</sequence>
<dbReference type="SUPFAM" id="SSF89447">
    <property type="entry name" value="AbrB/MazE/MraZ-like"/>
    <property type="match status" value="1"/>
</dbReference>
<evidence type="ECO:0000259" key="1">
    <source>
        <dbReference type="SMART" id="SM00966"/>
    </source>
</evidence>
<dbReference type="Gene3D" id="2.10.260.10">
    <property type="match status" value="1"/>
</dbReference>
<comment type="caution">
    <text evidence="2">The sequence shown here is derived from an EMBL/GenBank/DDBJ whole genome shotgun (WGS) entry which is preliminary data.</text>
</comment>
<name>A0A1F5HRY6_9BACT</name>
<dbReference type="Pfam" id="PF04014">
    <property type="entry name" value="MazE_antitoxin"/>
    <property type="match status" value="1"/>
</dbReference>
<dbReference type="AlphaFoldDB" id="A0A1F5HRY6"/>
<evidence type="ECO:0000313" key="3">
    <source>
        <dbReference type="Proteomes" id="UP000178845"/>
    </source>
</evidence>